<dbReference type="GO" id="GO:0005886">
    <property type="term" value="C:plasma membrane"/>
    <property type="evidence" value="ECO:0007669"/>
    <property type="project" value="UniProtKB-SubCell"/>
</dbReference>
<evidence type="ECO:0000259" key="7">
    <source>
        <dbReference type="PROSITE" id="PS50928"/>
    </source>
</evidence>
<dbReference type="PROSITE" id="PS50928">
    <property type="entry name" value="ABC_TM1"/>
    <property type="match status" value="1"/>
</dbReference>
<feature type="transmembrane region" description="Helical" evidence="5">
    <location>
        <begin position="310"/>
        <end position="329"/>
    </location>
</feature>
<dbReference type="Gene3D" id="1.10.3720.10">
    <property type="entry name" value="MetI-like"/>
    <property type="match status" value="1"/>
</dbReference>
<keyword evidence="9" id="KW-1185">Reference proteome</keyword>
<feature type="transmembrane region" description="Helical" evidence="5">
    <location>
        <begin position="426"/>
        <end position="450"/>
    </location>
</feature>
<feature type="transmembrane region" description="Helical" evidence="5">
    <location>
        <begin position="129"/>
        <end position="149"/>
    </location>
</feature>
<evidence type="ECO:0000256" key="2">
    <source>
        <dbReference type="ARBA" id="ARBA00022692"/>
    </source>
</evidence>
<dbReference type="RefSeq" id="WP_079637873.1">
    <property type="nucleotide sequence ID" value="NZ_FUYP01000006.1"/>
</dbReference>
<keyword evidence="3 5" id="KW-1133">Transmembrane helix</keyword>
<evidence type="ECO:0000313" key="9">
    <source>
        <dbReference type="Proteomes" id="UP000190044"/>
    </source>
</evidence>
<dbReference type="SUPFAM" id="SSF161098">
    <property type="entry name" value="MetI-like"/>
    <property type="match status" value="1"/>
</dbReference>
<name>A0A1T5BB14_9SPHN</name>
<comment type="caution">
    <text evidence="6">Lacks conserved residue(s) required for the propagation of feature annotation.</text>
</comment>
<evidence type="ECO:0000256" key="1">
    <source>
        <dbReference type="ARBA" id="ARBA00004651"/>
    </source>
</evidence>
<evidence type="ECO:0000256" key="5">
    <source>
        <dbReference type="RuleBase" id="RU363032"/>
    </source>
</evidence>
<dbReference type="InterPro" id="IPR000515">
    <property type="entry name" value="MetI-like"/>
</dbReference>
<keyword evidence="6" id="KW-1003">Cell membrane</keyword>
<dbReference type="Pfam" id="PF12501">
    <property type="entry name" value="DUF3708"/>
    <property type="match status" value="1"/>
</dbReference>
<dbReference type="GO" id="GO:0006817">
    <property type="term" value="P:phosphate ion transport"/>
    <property type="evidence" value="ECO:0007669"/>
    <property type="project" value="UniProtKB-KW"/>
</dbReference>
<feature type="transmembrane region" description="Helical" evidence="5">
    <location>
        <begin position="227"/>
        <end position="248"/>
    </location>
</feature>
<evidence type="ECO:0000256" key="3">
    <source>
        <dbReference type="ARBA" id="ARBA00022989"/>
    </source>
</evidence>
<dbReference type="PANTHER" id="PTHR42727">
    <property type="entry name" value="PHOSPHATE TRANSPORT SYSTEM PERMEASE PROTEIN"/>
    <property type="match status" value="1"/>
</dbReference>
<gene>
    <name evidence="8" type="ORF">SAMN06295937_100662</name>
</gene>
<dbReference type="NCBIfam" id="TIGR02138">
    <property type="entry name" value="phosphate_pstC"/>
    <property type="match status" value="1"/>
</dbReference>
<dbReference type="AlphaFoldDB" id="A0A1T5BB14"/>
<dbReference type="EMBL" id="FUYP01000006">
    <property type="protein sequence ID" value="SKB44474.1"/>
    <property type="molecule type" value="Genomic_DNA"/>
</dbReference>
<feature type="transmembrane region" description="Helical" evidence="5">
    <location>
        <begin position="358"/>
        <end position="379"/>
    </location>
</feature>
<protein>
    <recommendedName>
        <fullName evidence="6">Phosphate transport system permease protein</fullName>
    </recommendedName>
</protein>
<evidence type="ECO:0000313" key="8">
    <source>
        <dbReference type="EMBL" id="SKB44474.1"/>
    </source>
</evidence>
<keyword evidence="6" id="KW-0592">Phosphate transport</keyword>
<evidence type="ECO:0000256" key="6">
    <source>
        <dbReference type="RuleBase" id="RU363054"/>
    </source>
</evidence>
<dbReference type="Pfam" id="PF00528">
    <property type="entry name" value="BPD_transp_1"/>
    <property type="match status" value="1"/>
</dbReference>
<dbReference type="CDD" id="cd06261">
    <property type="entry name" value="TM_PBP2"/>
    <property type="match status" value="1"/>
</dbReference>
<keyword evidence="4 5" id="KW-0472">Membrane</keyword>
<dbReference type="InterPro" id="IPR022182">
    <property type="entry name" value="PstC_N"/>
</dbReference>
<dbReference type="PANTHER" id="PTHR42727:SF1">
    <property type="entry name" value="PHOSPHATE TRANSPORT SYSTEM PERMEASE"/>
    <property type="match status" value="1"/>
</dbReference>
<comment type="similarity">
    <text evidence="6">Belongs to the binding-protein-dependent transport system permease family. CysTW subfamily.</text>
</comment>
<feature type="transmembrane region" description="Helical" evidence="5">
    <location>
        <begin position="170"/>
        <end position="190"/>
    </location>
</feature>
<accession>A0A1T5BB14</accession>
<feature type="transmembrane region" description="Helical" evidence="5">
    <location>
        <begin position="44"/>
        <end position="64"/>
    </location>
</feature>
<keyword evidence="2 5" id="KW-0812">Transmembrane</keyword>
<keyword evidence="6" id="KW-0997">Cell inner membrane</keyword>
<proteinExistence type="inferred from homology"/>
<comment type="subcellular location">
    <subcellularLocation>
        <location evidence="6">Cell inner membrane</location>
        <topology evidence="6">Multi-pass membrane protein</topology>
    </subcellularLocation>
    <subcellularLocation>
        <location evidence="1 5">Cell membrane</location>
        <topology evidence="1 5">Multi-pass membrane protein</topology>
    </subcellularLocation>
</comment>
<dbReference type="OrthoDB" id="9785113at2"/>
<comment type="function">
    <text evidence="6">Part of the binding-protein-dependent transport system for phosphate; probably responsible for the translocation of the substrate across the membrane.</text>
</comment>
<dbReference type="Proteomes" id="UP000190044">
    <property type="component" value="Unassembled WGS sequence"/>
</dbReference>
<keyword evidence="5" id="KW-0813">Transport</keyword>
<feature type="transmembrane region" description="Helical" evidence="5">
    <location>
        <begin position="6"/>
        <end position="23"/>
    </location>
</feature>
<reference evidence="9" key="1">
    <citation type="submission" date="2017-02" db="EMBL/GenBank/DDBJ databases">
        <authorList>
            <person name="Varghese N."/>
            <person name="Submissions S."/>
        </authorList>
    </citation>
    <scope>NUCLEOTIDE SEQUENCE [LARGE SCALE GENOMIC DNA]</scope>
    <source>
        <strain evidence="9">R11H</strain>
    </source>
</reference>
<organism evidence="8 9">
    <name type="scientific">Sphingopyxis flava</name>
    <dbReference type="NCBI Taxonomy" id="1507287"/>
    <lineage>
        <taxon>Bacteria</taxon>
        <taxon>Pseudomonadati</taxon>
        <taxon>Pseudomonadota</taxon>
        <taxon>Alphaproteobacteria</taxon>
        <taxon>Sphingomonadales</taxon>
        <taxon>Sphingomonadaceae</taxon>
        <taxon>Sphingopyxis</taxon>
    </lineage>
</organism>
<dbReference type="InterPro" id="IPR035906">
    <property type="entry name" value="MetI-like_sf"/>
</dbReference>
<evidence type="ECO:0000256" key="4">
    <source>
        <dbReference type="ARBA" id="ARBA00023136"/>
    </source>
</evidence>
<sequence length="458" mass="48116">MTFNAPALLFVIVGLALIGWLAGRARSALLAARAGVKLHSRPQYHGWYVALWLFAPAALFLALWSSVSPALVTSAVLETPAAQGLPEFGFERGAILSDARSTAAGRQAAVRLPAAAPLVEPYRQAAQRYGAIGIGAMLALALAGGLYGYSRVGPGLRARSRVERIVMAMLLLASLVAILTTFGIVMSLLFESIRFFRLVSPAELLFGTHWNPQSGAPQPGTFGGIPLFWGTVLIGAIIAMIVAIPIGMMTAVYLTQYAAPRVRRWVKPCLEVLAGVPTVVYGYFAALTVAPALREFAAMLGVPNASSESALAAGIVMGVMIIPFISSMADDSINAVPQAMRDGSLALGATPNETIREVLIPAALPGVMGGILLAVSRAIGETMIVVMAAGLSANLTANPFASVTTVTAQIVKLLTGDQEFNSAKTLAAFALGLVLFLVTLLLNIAALRIVKKYREAYE</sequence>
<feature type="transmembrane region" description="Helical" evidence="5">
    <location>
        <begin position="269"/>
        <end position="290"/>
    </location>
</feature>
<dbReference type="GO" id="GO:0005315">
    <property type="term" value="F:phosphate transmembrane transporter activity"/>
    <property type="evidence" value="ECO:0007669"/>
    <property type="project" value="InterPro"/>
</dbReference>
<feature type="domain" description="ABC transmembrane type-1" evidence="7">
    <location>
        <begin position="229"/>
        <end position="446"/>
    </location>
</feature>
<dbReference type="InterPro" id="IPR011864">
    <property type="entry name" value="Phosphate_PstC"/>
</dbReference>